<feature type="domain" description="Putative Flp pilus-assembly TadG-like N-terminal" evidence="1">
    <location>
        <begin position="23"/>
        <end position="70"/>
    </location>
</feature>
<accession>A0A2W5NZJ2</accession>
<organism evidence="2 3">
    <name type="scientific">Sphingomonas taxi</name>
    <dbReference type="NCBI Taxonomy" id="1549858"/>
    <lineage>
        <taxon>Bacteria</taxon>
        <taxon>Pseudomonadati</taxon>
        <taxon>Pseudomonadota</taxon>
        <taxon>Alphaproteobacteria</taxon>
        <taxon>Sphingomonadales</taxon>
        <taxon>Sphingomonadaceae</taxon>
        <taxon>Sphingomonas</taxon>
    </lineage>
</organism>
<dbReference type="InterPro" id="IPR028087">
    <property type="entry name" value="Tad_N"/>
</dbReference>
<dbReference type="Pfam" id="PF13400">
    <property type="entry name" value="Tad"/>
    <property type="match status" value="1"/>
</dbReference>
<evidence type="ECO:0000313" key="3">
    <source>
        <dbReference type="Proteomes" id="UP000249229"/>
    </source>
</evidence>
<name>A0A2W5NZJ2_9SPHN</name>
<dbReference type="InterPro" id="IPR036465">
    <property type="entry name" value="vWFA_dom_sf"/>
</dbReference>
<evidence type="ECO:0000313" key="2">
    <source>
        <dbReference type="EMBL" id="PZQ58971.1"/>
    </source>
</evidence>
<proteinExistence type="predicted"/>
<gene>
    <name evidence="2" type="ORF">DI544_12330</name>
</gene>
<dbReference type="Proteomes" id="UP000249229">
    <property type="component" value="Unassembled WGS sequence"/>
</dbReference>
<sequence>MRGTFSKSVKTRLSTRFLKDTSGSTMAMMAAGLVVAIACLGGAIDAGRMYIVKSQLQAGVDAAALAGARAFGVTDSSPNSRTKQVDSYFDGNFPRNPAYMGTVDIQLNPTFQVVNGVNVTTVNASATLDMSFMRLFGFGRTTVSAVAKAELQPRPLEVMVVLDNTGSMRFNLSNGKTRIVALKEAANSFVDILFQGGTQRKDLALGFIPYDVTVNVGKLLPSGSVTPVNGFNAGSPGTRYAWKGCVMNDTTVRDVSSDRTVSEANAWDLTRTLPGEGGNPAVMPYFVPPMYVPALYTTNTAELGNKNSDFYKIGSGEQRNNLYRLDSGNGMDLANSAAYRSWLYDYYIGLNYSGSAQSAYNVVRATDGSYFDPTSGNRSTSNWYIDTSRIPYYNDSSYWSAPATGTVNSNGGVADSFAAAYTTPMPTPNWQCPEEAMLPLYNRQKTDYSAYIRDKNAAIYPGNGTIHHAGLLWAYRLLVRDDKFPRPRPSGMSGEQAKRAIVFMTDGINDVDEDQNGYRDRTFTWYGRWSDRTISARADDAETQMLRRFSKTCSNIQREPNAPQVYIIALVANSSDVNTAFDNCAPGRVYRTSSSTQLNAAFQSVAAELIDLHLVQ</sequence>
<dbReference type="EMBL" id="QFQI01000011">
    <property type="protein sequence ID" value="PZQ58971.1"/>
    <property type="molecule type" value="Genomic_DNA"/>
</dbReference>
<reference evidence="2 3" key="1">
    <citation type="submission" date="2017-08" db="EMBL/GenBank/DDBJ databases">
        <title>Infants hospitalized years apart are colonized by the same room-sourced microbial strains.</title>
        <authorList>
            <person name="Brooks B."/>
            <person name="Olm M.R."/>
            <person name="Firek B.A."/>
            <person name="Baker R."/>
            <person name="Thomas B.C."/>
            <person name="Morowitz M.J."/>
            <person name="Banfield J.F."/>
        </authorList>
    </citation>
    <scope>NUCLEOTIDE SEQUENCE [LARGE SCALE GENOMIC DNA]</scope>
    <source>
        <strain evidence="2">S2_005_001_R1_22</strain>
    </source>
</reference>
<protein>
    <recommendedName>
        <fullName evidence="1">Putative Flp pilus-assembly TadG-like N-terminal domain-containing protein</fullName>
    </recommendedName>
</protein>
<dbReference type="Gene3D" id="3.40.50.410">
    <property type="entry name" value="von Willebrand factor, type A domain"/>
    <property type="match status" value="2"/>
</dbReference>
<dbReference type="AlphaFoldDB" id="A0A2W5NZJ2"/>
<dbReference type="SUPFAM" id="SSF53300">
    <property type="entry name" value="vWA-like"/>
    <property type="match status" value="1"/>
</dbReference>
<comment type="caution">
    <text evidence="2">The sequence shown here is derived from an EMBL/GenBank/DDBJ whole genome shotgun (WGS) entry which is preliminary data.</text>
</comment>
<evidence type="ECO:0000259" key="1">
    <source>
        <dbReference type="Pfam" id="PF13400"/>
    </source>
</evidence>